<protein>
    <submittedName>
        <fullName evidence="2">Uncharacterized protein</fullName>
    </submittedName>
</protein>
<dbReference type="Proteomes" id="UP000000593">
    <property type="component" value="Chromosome 1"/>
</dbReference>
<keyword evidence="1" id="KW-0472">Membrane</keyword>
<dbReference type="EMBL" id="CR378668">
    <property type="protein sequence ID" value="CAG20139.1"/>
    <property type="molecule type" value="Genomic_DNA"/>
</dbReference>
<proteinExistence type="predicted"/>
<sequence>MKSIQVKDIDIYILNAPQLHALWVEDKKRKGVSNEEISSKLEMLGLSFTGVVSSRGSLGHELKALTALALDMKKGGSIIGAYEIKKQGSKSYIIFKGDHKLRNIVKGTRYLASNTKLIALGIGKAGLKASSKAGVLITVIYSVPYRTLEWFVKKDYLINDWAVNVSSDIIKASISACFGYMVASSLVVTSGIVVLPIAAGIVAALFVGESLSYIEDRLKLKGKLIKVLNSYVEESALDEVDRIVNGHSAMKSHQHIRNSAIRVY</sequence>
<evidence type="ECO:0000256" key="1">
    <source>
        <dbReference type="SAM" id="Phobius"/>
    </source>
</evidence>
<dbReference type="HOGENOM" id="CLU_1141754_0_0_6"/>
<dbReference type="eggNOG" id="COG4104">
    <property type="taxonomic scope" value="Bacteria"/>
</dbReference>
<dbReference type="STRING" id="298386.PBPRA1732"/>
<feature type="transmembrane region" description="Helical" evidence="1">
    <location>
        <begin position="178"/>
        <end position="207"/>
    </location>
</feature>
<dbReference type="KEGG" id="ppr:PBPRA1732"/>
<reference evidence="3" key="1">
    <citation type="journal article" date="2005" name="Science">
        <title>Life at depth: Photobacterium profundum genome sequence and expression analysis.</title>
        <authorList>
            <person name="Vezzi A."/>
            <person name="Campanaro S."/>
            <person name="D'Angelo M."/>
            <person name="Simonato F."/>
            <person name="Vitulo N."/>
            <person name="Lauro F.M."/>
            <person name="Cestaro A."/>
            <person name="Malacrida G."/>
            <person name="Simionati B."/>
            <person name="Cannata N."/>
            <person name="Romualdi C."/>
            <person name="Bartlett D.H."/>
            <person name="Valle G."/>
        </authorList>
    </citation>
    <scope>NUCLEOTIDE SEQUENCE [LARGE SCALE GENOMIC DNA]</scope>
    <source>
        <strain evidence="3">ATCC BAA-1253 / SS9</strain>
    </source>
</reference>
<evidence type="ECO:0000313" key="3">
    <source>
        <dbReference type="Proteomes" id="UP000000593"/>
    </source>
</evidence>
<name>Q6LRD7_PHOPR</name>
<gene>
    <name evidence="2" type="ordered locus">PBPRA1732</name>
</gene>
<evidence type="ECO:0000313" key="2">
    <source>
        <dbReference type="EMBL" id="CAG20139.1"/>
    </source>
</evidence>
<keyword evidence="1" id="KW-0812">Transmembrane</keyword>
<keyword evidence="3" id="KW-1185">Reference proteome</keyword>
<accession>Q6LRD7</accession>
<organism evidence="2 3">
    <name type="scientific">Photobacterium profundum (strain SS9)</name>
    <dbReference type="NCBI Taxonomy" id="298386"/>
    <lineage>
        <taxon>Bacteria</taxon>
        <taxon>Pseudomonadati</taxon>
        <taxon>Pseudomonadota</taxon>
        <taxon>Gammaproteobacteria</taxon>
        <taxon>Vibrionales</taxon>
        <taxon>Vibrionaceae</taxon>
        <taxon>Photobacterium</taxon>
    </lineage>
</organism>
<dbReference type="RefSeq" id="WP_011218448.1">
    <property type="nucleotide sequence ID" value="NC_006370.1"/>
</dbReference>
<keyword evidence="1" id="KW-1133">Transmembrane helix</keyword>
<dbReference type="AlphaFoldDB" id="Q6LRD7"/>